<dbReference type="EMBL" id="JAAVSD010000010">
    <property type="protein sequence ID" value="NLR29532.1"/>
    <property type="molecule type" value="Genomic_DNA"/>
</dbReference>
<keyword evidence="1" id="KW-0645">Protease</keyword>
<reference evidence="6 7" key="1">
    <citation type="submission" date="2020-03" db="EMBL/GenBank/DDBJ databases">
        <authorList>
            <person name="Zhang Z."/>
            <person name="Guo Z."/>
            <person name="Hou Q."/>
            <person name="Shen X."/>
        </authorList>
    </citation>
    <scope>NUCLEOTIDE SEQUENCE [LARGE SCALE GENOMIC DNA]</scope>
    <source>
        <strain evidence="6 7">HBUAS51329</strain>
    </source>
</reference>
<feature type="domain" description="Peptidase M10 metallopeptidase" evidence="5">
    <location>
        <begin position="166"/>
        <end position="211"/>
    </location>
</feature>
<dbReference type="InterPro" id="IPR001818">
    <property type="entry name" value="Pept_M10_metallopeptidase"/>
</dbReference>
<dbReference type="InterPro" id="IPR024079">
    <property type="entry name" value="MetalloPept_cat_dom_sf"/>
</dbReference>
<gene>
    <name evidence="6" type="ORF">HEQ44_04975</name>
</gene>
<keyword evidence="7" id="KW-1185">Reference proteome</keyword>
<evidence type="ECO:0000256" key="3">
    <source>
        <dbReference type="ARBA" id="ARBA00022801"/>
    </source>
</evidence>
<evidence type="ECO:0000256" key="2">
    <source>
        <dbReference type="ARBA" id="ARBA00022723"/>
    </source>
</evidence>
<dbReference type="Pfam" id="PF00413">
    <property type="entry name" value="Peptidase_M10"/>
    <property type="match status" value="1"/>
</dbReference>
<dbReference type="RefSeq" id="WP_168849465.1">
    <property type="nucleotide sequence ID" value="NZ_JAAVSD010000010.1"/>
</dbReference>
<evidence type="ECO:0000256" key="1">
    <source>
        <dbReference type="ARBA" id="ARBA00022670"/>
    </source>
</evidence>
<keyword evidence="6" id="KW-0482">Metalloprotease</keyword>
<keyword evidence="3" id="KW-0378">Hydrolase</keyword>
<proteinExistence type="predicted"/>
<dbReference type="SUPFAM" id="SSF55486">
    <property type="entry name" value="Metalloproteases ('zincins'), catalytic domain"/>
    <property type="match status" value="1"/>
</dbReference>
<evidence type="ECO:0000259" key="5">
    <source>
        <dbReference type="Pfam" id="PF00413"/>
    </source>
</evidence>
<name>A0ABX1L3D3_9LACO</name>
<dbReference type="GO" id="GO:0008237">
    <property type="term" value="F:metallopeptidase activity"/>
    <property type="evidence" value="ECO:0007669"/>
    <property type="project" value="UniProtKB-KW"/>
</dbReference>
<evidence type="ECO:0000313" key="7">
    <source>
        <dbReference type="Proteomes" id="UP000707477"/>
    </source>
</evidence>
<evidence type="ECO:0000313" key="6">
    <source>
        <dbReference type="EMBL" id="NLR29532.1"/>
    </source>
</evidence>
<dbReference type="Proteomes" id="UP000707477">
    <property type="component" value="Unassembled WGS sequence"/>
</dbReference>
<organism evidence="6 7">
    <name type="scientific">Levilactobacillus tujiorum</name>
    <dbReference type="NCBI Taxonomy" id="2912243"/>
    <lineage>
        <taxon>Bacteria</taxon>
        <taxon>Bacillati</taxon>
        <taxon>Bacillota</taxon>
        <taxon>Bacilli</taxon>
        <taxon>Lactobacillales</taxon>
        <taxon>Lactobacillaceae</taxon>
        <taxon>Levilactobacillus</taxon>
    </lineage>
</organism>
<evidence type="ECO:0000256" key="4">
    <source>
        <dbReference type="ARBA" id="ARBA00022833"/>
    </source>
</evidence>
<accession>A0ABX1L3D3</accession>
<comment type="caution">
    <text evidence="6">The sequence shown here is derived from an EMBL/GenBank/DDBJ whole genome shotgun (WGS) entry which is preliminary data.</text>
</comment>
<dbReference type="Gene3D" id="3.40.390.10">
    <property type="entry name" value="Collagenase (Catalytic Domain)"/>
    <property type="match status" value="1"/>
</dbReference>
<keyword evidence="2" id="KW-0479">Metal-binding</keyword>
<protein>
    <submittedName>
        <fullName evidence="6">Matrixin family metalloprotease</fullName>
    </submittedName>
</protein>
<keyword evidence="4" id="KW-0862">Zinc</keyword>
<sequence>MWKRRLLLMGLVAAIMLLVHLGLPHLGFSQARVSRVVRQLETTLPGGQDHAGTPVERIVAEHPLRAVYYYHFAASVPVNVRPVFEEAVAIYNRTGIVKLVAGQPGQHQNGITFFTYHRSETGRQPDFLELGEGGPEIRRYVGLGAYTINRAKAGLNLAHPQAGIRSSVALHELGHAVGLDHSKSRQSTMYPLDQGHLRLSSADLKTLRVLYKQNS</sequence>